<feature type="domain" description="Reverse transcriptase" evidence="2">
    <location>
        <begin position="1"/>
        <end position="271"/>
    </location>
</feature>
<dbReference type="PANTHER" id="PTHR34047">
    <property type="entry name" value="NUCLEAR INTRON MATURASE 1, MITOCHONDRIAL-RELATED"/>
    <property type="match status" value="1"/>
</dbReference>
<dbReference type="PANTHER" id="PTHR34047:SF8">
    <property type="entry name" value="PROTEIN YKFC"/>
    <property type="match status" value="1"/>
</dbReference>
<sequence length="520" mass="59498">MLTDESLEFARQHIFWFYDTDFYPKPFEFKALWHSWEEVKQYLISTPIQQLQTTNPKVLPWLKAKGGYRVVHQLEPLDALIYTALVYICAADIEQARMVPSVACSYRISPTDSSFFAHGSGFPLYRNSCELLSSRHNYVLSTDISDFYNQIYLHRIANSIEAVSTFPKIGSTIENFLMRLNNKASQGIPVGPAASVVLAEAILIDIDQFIANNHVEHVRYVDDIRIFSDSQKELEEILERLVIYLHDQHRLSLSGEKTSIRTTDEFLHEELQNQYQLEKLEILNDIEAGNPYEIYEEPEDADALDDAEDNTSEDNLSQTLLDALVRAKNFGYVDLAVLRAIIRRAKSQKIPDLAEFILTDIAFFRPVINDVALYLDSLPSAALLKLKALFSSLCSDRKLESLSTRVWMEWLLTRHPDLLQEQAIRKYVYSGNTIAASSAAIIQKNQAWAKQAKQNLLSLASWNRRASIYSLSALSNDEKNKFISHIMQNPTMTATDKWVCKWVKDGCPELDFVDLDDIFG</sequence>
<dbReference type="InterPro" id="IPR051083">
    <property type="entry name" value="GrpII_Intron_Splice-Mob/Def"/>
</dbReference>
<keyword evidence="4" id="KW-1185">Reference proteome</keyword>
<evidence type="ECO:0000259" key="2">
    <source>
        <dbReference type="PROSITE" id="PS50878"/>
    </source>
</evidence>
<dbReference type="EMBL" id="RFFL01000007">
    <property type="protein sequence ID" value="RMI00890.1"/>
    <property type="molecule type" value="Genomic_DNA"/>
</dbReference>
<dbReference type="GeneID" id="84609507"/>
<protein>
    <submittedName>
        <fullName evidence="3">RNA-directed DNA polymerase</fullName>
    </submittedName>
</protein>
<dbReference type="GO" id="GO:0003964">
    <property type="term" value="F:RNA-directed DNA polymerase activity"/>
    <property type="evidence" value="ECO:0007669"/>
    <property type="project" value="UniProtKB-KW"/>
</dbReference>
<evidence type="ECO:0000313" key="3">
    <source>
        <dbReference type="EMBL" id="RMI00890.1"/>
    </source>
</evidence>
<name>A0ABX9V4T7_9GAMM</name>
<dbReference type="InterPro" id="IPR043128">
    <property type="entry name" value="Rev_trsase/Diguanyl_cyclase"/>
</dbReference>
<dbReference type="Pfam" id="PF00078">
    <property type="entry name" value="RVT_1"/>
    <property type="match status" value="1"/>
</dbReference>
<dbReference type="Gene3D" id="3.30.70.270">
    <property type="match status" value="1"/>
</dbReference>
<keyword evidence="3" id="KW-0695">RNA-directed DNA polymerase</keyword>
<gene>
    <name evidence="3" type="ORF">EA795_10690</name>
</gene>
<dbReference type="PROSITE" id="PS50878">
    <property type="entry name" value="RT_POL"/>
    <property type="match status" value="1"/>
</dbReference>
<keyword evidence="3" id="KW-0548">Nucleotidyltransferase</keyword>
<evidence type="ECO:0000256" key="1">
    <source>
        <dbReference type="ARBA" id="ARBA00034120"/>
    </source>
</evidence>
<dbReference type="SUPFAM" id="SSF56672">
    <property type="entry name" value="DNA/RNA polymerases"/>
    <property type="match status" value="1"/>
</dbReference>
<dbReference type="InterPro" id="IPR000477">
    <property type="entry name" value="RT_dom"/>
</dbReference>
<organism evidence="3 4">
    <name type="scientific">Stutzerimonas nitrititolerans</name>
    <dbReference type="NCBI Taxonomy" id="2482751"/>
    <lineage>
        <taxon>Bacteria</taxon>
        <taxon>Pseudomonadati</taxon>
        <taxon>Pseudomonadota</taxon>
        <taxon>Gammaproteobacteria</taxon>
        <taxon>Pseudomonadales</taxon>
        <taxon>Pseudomonadaceae</taxon>
        <taxon>Stutzerimonas</taxon>
    </lineage>
</organism>
<dbReference type="RefSeq" id="WP_122077139.1">
    <property type="nucleotide sequence ID" value="NZ_RFFL01000007.1"/>
</dbReference>
<keyword evidence="3" id="KW-0808">Transferase</keyword>
<evidence type="ECO:0000313" key="4">
    <source>
        <dbReference type="Proteomes" id="UP000269134"/>
    </source>
</evidence>
<proteinExistence type="inferred from homology"/>
<dbReference type="Proteomes" id="UP000269134">
    <property type="component" value="Unassembled WGS sequence"/>
</dbReference>
<reference evidence="3 4" key="1">
    <citation type="submission" date="2018-10" db="EMBL/GenBank/DDBJ databases">
        <title>Pseudomonas sp. GL14 genome.</title>
        <authorList>
            <person name="Peng J."/>
            <person name="Liu Z.-P."/>
        </authorList>
    </citation>
    <scope>NUCLEOTIDE SEQUENCE [LARGE SCALE GENOMIC DNA]</scope>
    <source>
        <strain evidence="3 4">GL14</strain>
    </source>
</reference>
<comment type="caution">
    <text evidence="3">The sequence shown here is derived from an EMBL/GenBank/DDBJ whole genome shotgun (WGS) entry which is preliminary data.</text>
</comment>
<accession>A0ABX9V4T7</accession>
<comment type="similarity">
    <text evidence="1">Belongs to the bacterial reverse transcriptase family.</text>
</comment>
<dbReference type="CDD" id="cd01646">
    <property type="entry name" value="RT_Bac_retron_I"/>
    <property type="match status" value="1"/>
</dbReference>
<dbReference type="InterPro" id="IPR043502">
    <property type="entry name" value="DNA/RNA_pol_sf"/>
</dbReference>